<dbReference type="InterPro" id="IPR007701">
    <property type="entry name" value="Interferon-rel_develop_reg_N"/>
</dbReference>
<accession>A0ABU6S540</accession>
<dbReference type="Pfam" id="PF05004">
    <property type="entry name" value="IFRD"/>
    <property type="match status" value="1"/>
</dbReference>
<reference evidence="2 3" key="1">
    <citation type="journal article" date="2023" name="Plants (Basel)">
        <title>Bridging the Gap: Combining Genomics and Transcriptomics Approaches to Understand Stylosanthes scabra, an Orphan Legume from the Brazilian Caatinga.</title>
        <authorList>
            <person name="Ferreira-Neto J.R.C."/>
            <person name="da Silva M.D."/>
            <person name="Binneck E."/>
            <person name="de Melo N.F."/>
            <person name="da Silva R.H."/>
            <person name="de Melo A.L.T.M."/>
            <person name="Pandolfi V."/>
            <person name="Bustamante F.O."/>
            <person name="Brasileiro-Vidal A.C."/>
            <person name="Benko-Iseppon A.M."/>
        </authorList>
    </citation>
    <scope>NUCLEOTIDE SEQUENCE [LARGE SCALE GENOMIC DNA]</scope>
    <source>
        <tissue evidence="2">Leaves</tissue>
    </source>
</reference>
<dbReference type="EMBL" id="JASCZI010060433">
    <property type="protein sequence ID" value="MED6131269.1"/>
    <property type="molecule type" value="Genomic_DNA"/>
</dbReference>
<protein>
    <recommendedName>
        <fullName evidence="1">Interferon-related developmental regulator N-terminal domain-containing protein</fullName>
    </recommendedName>
</protein>
<comment type="caution">
    <text evidence="2">The sequence shown here is derived from an EMBL/GenBank/DDBJ whole genome shotgun (WGS) entry which is preliminary data.</text>
</comment>
<gene>
    <name evidence="2" type="ORF">PIB30_008309</name>
</gene>
<feature type="domain" description="Interferon-related developmental regulator N-terminal" evidence="1">
    <location>
        <begin position="38"/>
        <end position="94"/>
    </location>
</feature>
<keyword evidence="3" id="KW-1185">Reference proteome</keyword>
<name>A0ABU6S540_9FABA</name>
<sequence>MVGIKRVKAHLTKRKGRYDEVNIDDDRDRAMLRWVPVSFVTYLCQVLDCLRKGLTKEKQLASQALGLLAITLSETENSDEIYRYTISLVTELLRVPNKVISTPLEDKGSCILTDWREGK</sequence>
<proteinExistence type="predicted"/>
<dbReference type="Proteomes" id="UP001341840">
    <property type="component" value="Unassembled WGS sequence"/>
</dbReference>
<organism evidence="2 3">
    <name type="scientific">Stylosanthes scabra</name>
    <dbReference type="NCBI Taxonomy" id="79078"/>
    <lineage>
        <taxon>Eukaryota</taxon>
        <taxon>Viridiplantae</taxon>
        <taxon>Streptophyta</taxon>
        <taxon>Embryophyta</taxon>
        <taxon>Tracheophyta</taxon>
        <taxon>Spermatophyta</taxon>
        <taxon>Magnoliopsida</taxon>
        <taxon>eudicotyledons</taxon>
        <taxon>Gunneridae</taxon>
        <taxon>Pentapetalae</taxon>
        <taxon>rosids</taxon>
        <taxon>fabids</taxon>
        <taxon>Fabales</taxon>
        <taxon>Fabaceae</taxon>
        <taxon>Papilionoideae</taxon>
        <taxon>50 kb inversion clade</taxon>
        <taxon>dalbergioids sensu lato</taxon>
        <taxon>Dalbergieae</taxon>
        <taxon>Pterocarpus clade</taxon>
        <taxon>Stylosanthes</taxon>
    </lineage>
</organism>
<evidence type="ECO:0000313" key="2">
    <source>
        <dbReference type="EMBL" id="MED6131269.1"/>
    </source>
</evidence>
<evidence type="ECO:0000313" key="3">
    <source>
        <dbReference type="Proteomes" id="UP001341840"/>
    </source>
</evidence>
<evidence type="ECO:0000259" key="1">
    <source>
        <dbReference type="Pfam" id="PF05004"/>
    </source>
</evidence>